<dbReference type="EMBL" id="JAFBFH010000011">
    <property type="protein sequence ID" value="MBM7714959.1"/>
    <property type="molecule type" value="Genomic_DNA"/>
</dbReference>
<reference evidence="2 3" key="1">
    <citation type="submission" date="2021-01" db="EMBL/GenBank/DDBJ databases">
        <title>Genomic Encyclopedia of Type Strains, Phase IV (KMG-IV): sequencing the most valuable type-strain genomes for metagenomic binning, comparative biology and taxonomic classification.</title>
        <authorList>
            <person name="Goeker M."/>
        </authorList>
    </citation>
    <scope>NUCLEOTIDE SEQUENCE [LARGE SCALE GENOMIC DNA]</scope>
    <source>
        <strain evidence="2 3">DSM 105453</strain>
    </source>
</reference>
<keyword evidence="3" id="KW-1185">Reference proteome</keyword>
<protein>
    <submittedName>
        <fullName evidence="2">Transposase</fullName>
    </submittedName>
</protein>
<organism evidence="2 3">
    <name type="scientific">Siminovitchia thermophila</name>
    <dbReference type="NCBI Taxonomy" id="1245522"/>
    <lineage>
        <taxon>Bacteria</taxon>
        <taxon>Bacillati</taxon>
        <taxon>Bacillota</taxon>
        <taxon>Bacilli</taxon>
        <taxon>Bacillales</taxon>
        <taxon>Bacillaceae</taxon>
        <taxon>Siminovitchia</taxon>
    </lineage>
</organism>
<evidence type="ECO:0000313" key="2">
    <source>
        <dbReference type="EMBL" id="MBM7714959.1"/>
    </source>
</evidence>
<dbReference type="PANTHER" id="PTHR33498">
    <property type="entry name" value="TRANSPOSASE FOR INSERTION SEQUENCE ELEMENT IS1557"/>
    <property type="match status" value="1"/>
</dbReference>
<dbReference type="PANTHER" id="PTHR33498:SF1">
    <property type="entry name" value="TRANSPOSASE FOR INSERTION SEQUENCE ELEMENT IS1557"/>
    <property type="match status" value="1"/>
</dbReference>
<sequence>MKNVLKRLDPFLKVESVLEESDRMEFVVFVSSSSALCPTCGKRSFNRHSSYMRKISDLPIEERKVFIHVKSYKWFCKNSKCERQVFTERLPWIAPYRRRTQRLENALREVAFSTHAMQAEKSVPDIRYAG</sequence>
<feature type="domain" description="Transposase IS204/IS1001/IS1096/IS1165 zinc-finger" evidence="1">
    <location>
        <begin position="35"/>
        <end position="78"/>
    </location>
</feature>
<dbReference type="RefSeq" id="WP_205179211.1">
    <property type="nucleotide sequence ID" value="NZ_JAFBFH010000011.1"/>
</dbReference>
<gene>
    <name evidence="2" type="ORF">JOC94_001931</name>
</gene>
<proteinExistence type="predicted"/>
<evidence type="ECO:0000259" key="1">
    <source>
        <dbReference type="Pfam" id="PF14690"/>
    </source>
</evidence>
<dbReference type="Proteomes" id="UP000823485">
    <property type="component" value="Unassembled WGS sequence"/>
</dbReference>
<dbReference type="Pfam" id="PF14690">
    <property type="entry name" value="Zn_ribbon_ISL3"/>
    <property type="match status" value="1"/>
</dbReference>
<dbReference type="InterPro" id="IPR047951">
    <property type="entry name" value="Transpos_ISL3"/>
</dbReference>
<accession>A0ABS2R5S8</accession>
<evidence type="ECO:0000313" key="3">
    <source>
        <dbReference type="Proteomes" id="UP000823485"/>
    </source>
</evidence>
<dbReference type="InterPro" id="IPR029261">
    <property type="entry name" value="Transposase_Znf"/>
</dbReference>
<comment type="caution">
    <text evidence="2">The sequence shown here is derived from an EMBL/GenBank/DDBJ whole genome shotgun (WGS) entry which is preliminary data.</text>
</comment>
<name>A0ABS2R5S8_9BACI</name>